<dbReference type="PANTHER" id="PTHR16199:SF4">
    <property type="entry name" value="CONDENSIN-2 COMPLEX SUBUNIT G2"/>
    <property type="match status" value="1"/>
</dbReference>
<organism evidence="3 4">
    <name type="scientific">Marchantia polymorpha subsp. ruderalis</name>
    <dbReference type="NCBI Taxonomy" id="1480154"/>
    <lineage>
        <taxon>Eukaryota</taxon>
        <taxon>Viridiplantae</taxon>
        <taxon>Streptophyta</taxon>
        <taxon>Embryophyta</taxon>
        <taxon>Marchantiophyta</taxon>
        <taxon>Marchantiopsida</taxon>
        <taxon>Marchantiidae</taxon>
        <taxon>Marchantiales</taxon>
        <taxon>Marchantiaceae</taxon>
        <taxon>Marchantia</taxon>
    </lineage>
</organism>
<dbReference type="InterPro" id="IPR016024">
    <property type="entry name" value="ARM-type_fold"/>
</dbReference>
<feature type="compositionally biased region" description="Polar residues" evidence="1">
    <location>
        <begin position="100"/>
        <end position="115"/>
    </location>
</feature>
<feature type="compositionally biased region" description="Basic residues" evidence="1">
    <location>
        <begin position="90"/>
        <end position="99"/>
    </location>
</feature>
<feature type="region of interest" description="Disordered" evidence="1">
    <location>
        <begin position="757"/>
        <end position="782"/>
    </location>
</feature>
<evidence type="ECO:0000313" key="4">
    <source>
        <dbReference type="Proteomes" id="UP000077202"/>
    </source>
</evidence>
<keyword evidence="4" id="KW-1185">Reference proteome</keyword>
<name>A0A176VRR2_MARPO</name>
<dbReference type="PANTHER" id="PTHR16199">
    <property type="entry name" value="CONDENSIN-2 COMPLEX SUBUNIT G2"/>
    <property type="match status" value="1"/>
</dbReference>
<dbReference type="SUPFAM" id="SSF48371">
    <property type="entry name" value="ARM repeat"/>
    <property type="match status" value="1"/>
</dbReference>
<dbReference type="Gene3D" id="1.25.10.10">
    <property type="entry name" value="Leucine-rich Repeat Variant"/>
    <property type="match status" value="1"/>
</dbReference>
<gene>
    <name evidence="3" type="ORF">AXG93_1660s1360</name>
    <name evidence="2" type="ORF">Mp_6g20310</name>
</gene>
<reference evidence="5" key="3">
    <citation type="journal article" date="2020" name="Curr. Biol.">
        <title>Chromatin organization in early land plants reveals an ancestral association between H3K27me3, transposons, and constitutive heterochromatin.</title>
        <authorList>
            <person name="Montgomery S.A."/>
            <person name="Tanizawa Y."/>
            <person name="Galik B."/>
            <person name="Wang N."/>
            <person name="Ito T."/>
            <person name="Mochizuki T."/>
            <person name="Akimcheva S."/>
            <person name="Bowman J.L."/>
            <person name="Cognat V."/>
            <person name="Marechal-Drouard L."/>
            <person name="Ekker H."/>
            <person name="Hong S.F."/>
            <person name="Kohchi T."/>
            <person name="Lin S.S."/>
            <person name="Liu L.D."/>
            <person name="Nakamura Y."/>
            <person name="Valeeva L.R."/>
            <person name="Shakirov E.V."/>
            <person name="Shippen D.E."/>
            <person name="Wei W.L."/>
            <person name="Yagura M."/>
            <person name="Yamaoka S."/>
            <person name="Yamato K.T."/>
            <person name="Liu C."/>
            <person name="Berger F."/>
        </authorList>
    </citation>
    <scope>NUCLEOTIDE SEQUENCE [LARGE SCALE GENOMIC DNA]</scope>
    <source>
        <strain evidence="5">Tak-1</strain>
    </source>
</reference>
<evidence type="ECO:0000313" key="3">
    <source>
        <dbReference type="EMBL" id="OAE23377.1"/>
    </source>
</evidence>
<feature type="region of interest" description="Disordered" evidence="1">
    <location>
        <begin position="1165"/>
        <end position="1213"/>
    </location>
</feature>
<evidence type="ECO:0000256" key="1">
    <source>
        <dbReference type="SAM" id="MobiDB-lite"/>
    </source>
</evidence>
<evidence type="ECO:0000313" key="5">
    <source>
        <dbReference type="Proteomes" id="UP001162541"/>
    </source>
</evidence>
<evidence type="ECO:0000313" key="2">
    <source>
        <dbReference type="EMBL" id="BBN15531.1"/>
    </source>
</evidence>
<dbReference type="Proteomes" id="UP000077202">
    <property type="component" value="Unassembled WGS sequence"/>
</dbReference>
<dbReference type="EMBL" id="LVLJ01002842">
    <property type="protein sequence ID" value="OAE23377.1"/>
    <property type="molecule type" value="Genomic_DNA"/>
</dbReference>
<feature type="compositionally biased region" description="Low complexity" evidence="1">
    <location>
        <begin position="1181"/>
        <end position="1190"/>
    </location>
</feature>
<feature type="region of interest" description="Disordered" evidence="1">
    <location>
        <begin position="926"/>
        <end position="972"/>
    </location>
</feature>
<proteinExistence type="predicted"/>
<dbReference type="GO" id="GO:0000796">
    <property type="term" value="C:condensin complex"/>
    <property type="evidence" value="ECO:0007669"/>
    <property type="project" value="TreeGrafter"/>
</dbReference>
<dbReference type="GO" id="GO:0000070">
    <property type="term" value="P:mitotic sister chromatid segregation"/>
    <property type="evidence" value="ECO:0007669"/>
    <property type="project" value="TreeGrafter"/>
</dbReference>
<reference evidence="3 4" key="1">
    <citation type="submission" date="2016-03" db="EMBL/GenBank/DDBJ databases">
        <title>Mechanisms controlling the formation of the plant cell surface in tip-growing cells are functionally conserved among land plants.</title>
        <authorList>
            <person name="Honkanen S."/>
            <person name="Jones V.A."/>
            <person name="Morieri G."/>
            <person name="Champion C."/>
            <person name="Hetherington A.J."/>
            <person name="Kelly S."/>
            <person name="Saint-Marcoux D."/>
            <person name="Proust H."/>
            <person name="Prescott H."/>
            <person name="Dolan L."/>
        </authorList>
    </citation>
    <scope>NUCLEOTIDE SEQUENCE [LARGE SCALE GENOMIC DNA]</scope>
    <source>
        <strain evidence="4">cv. Tak-1 and cv. Tak-2</strain>
        <tissue evidence="3">Whole gametophyte</tissue>
    </source>
</reference>
<dbReference type="InterPro" id="IPR024741">
    <property type="entry name" value="Condensin2_G2"/>
</dbReference>
<sequence length="1334" mass="146073">MKDSTESAFLKALGGTAEEFVAAVIQHQSRPDKFVLKTVLTKISKQSASKICDALATTTSQELEAYTKLLEQEDVTENDRASELAPAPPQRRRGSRKRAANSSSGNGNDLASGSEGTTCRLHLQDKRSEKLKTLQGCATLANLILAHASDVFQPKWLFPTVSALHDNLVNLEADSSLRDSVSCLCEQWWREKLDGNESLITQCIPFLLSKALSHGRKNDVQRVYSMRHALALFDFFDDSIEDLRHLLIRTVVTPAFLRSQPGRRFISYLFVLNPQLVKELVVIVRSQIPYGKKSILDGYGEILYHAWKAAEDVCLHEIEYTCIQGLIEGALHASSKALGASIRTVLEGFTSKKSQDGVESMLFRLLEPLLFRALQVANSNVRRNALLLLVEVFPVEDPDASKEEKEVVLEKQFGLLDKLLMDPSPDVRSVAVEVVCRILRLFWEVIPSGTTAKLLTKVVDEMANDSSSNAVRLAVLKGVTYLLENAQSHAILKVLLPRLGFLLNDNSMAVRIAAADLLIVIKGIRVIQFYKVVPLDSLLLSLSTDSSPVAQRLCKVLLPSYFPTKVTAKEACSRCVVLLKRSPHAGTQFCKWLFSQGASGTSLLELVKTLSTMARDNEDCSDEVRTEILHALSEVCKSMLATDEWRVAIGEILTGDMLAALIACAPDSLGRSYVLQTASSLPPKNVSKLINYCGDLVMKCSVTPADVAEVRAVHALVVAWGGLDNLLEAFITILSEASGIASIISPIVVRVNSSSTHLKRGNKRGKSTLPGALDSSASKQDETKRQSLKDKYIAAVGAAWQVEILLSEDETREAVLANNYLKDILIGLKTLARNAIKVAGDGSTALATTSYAASPVLAYMKLSMHIALEGASKEEQKLKTKKGSREQLKSFCSDSAKLTELAGGFQLAWEELVGWLREMLGKTSKSLTTLNSPSPQPIVKRARLPSRKLRQREPLSPLSVNTTSPGPEPKLKDHGEMLKIVANILQTTSDAYALGLITTRSLRRETASFVAESVQWLIDNCLKGKGRFVGGSPPRFCRDVWSSAKVIVTYAAKVLYLCVRDDTHEVEDGYLIAHSLLDFIAVVDSAKRLKPVAVPIVNSLQQWIPDLLIATTLLFTRSESEAATLRAPSAGPRTPSSCSRSSEGLRQFRPWVAHLAVSAYDSMADTDDLESPTSDSDHSESVPTESSESPCADKLKPTTPSGHCVSSEESGQTNHTDFLPILVKYLQRGHVDVMVAFIDVLIRFASLSFAKEDFTAAVGSLDLVCRRLLMCKLPEQKGLHLVLKPSSVVGLKQMMAQVGQALETMVDADKNHGNVVIIQKFLRTIITCYVDAEV</sequence>
<dbReference type="Pfam" id="PF12422">
    <property type="entry name" value="Condensin2nSMC"/>
    <property type="match status" value="1"/>
</dbReference>
<dbReference type="InterPro" id="IPR011989">
    <property type="entry name" value="ARM-like"/>
</dbReference>
<protein>
    <submittedName>
        <fullName evidence="3">Uncharacterized protein</fullName>
    </submittedName>
</protein>
<feature type="region of interest" description="Disordered" evidence="1">
    <location>
        <begin position="74"/>
        <end position="115"/>
    </location>
</feature>
<dbReference type="Proteomes" id="UP001162541">
    <property type="component" value="Chromosome 6"/>
</dbReference>
<accession>A0A176VRR2</accession>
<feature type="compositionally biased region" description="Basic residues" evidence="1">
    <location>
        <begin position="940"/>
        <end position="950"/>
    </location>
</feature>
<feature type="compositionally biased region" description="Basic residues" evidence="1">
    <location>
        <begin position="757"/>
        <end position="766"/>
    </location>
</feature>
<dbReference type="EMBL" id="AP019871">
    <property type="protein sequence ID" value="BBN15531.1"/>
    <property type="molecule type" value="Genomic_DNA"/>
</dbReference>
<dbReference type="GO" id="GO:0005634">
    <property type="term" value="C:nucleus"/>
    <property type="evidence" value="ECO:0007669"/>
    <property type="project" value="InterPro"/>
</dbReference>
<reference evidence="2" key="2">
    <citation type="journal article" date="2019" name="Curr. Biol.">
        <title>Chromatin organization in early land plants reveals an ancestral association between H3K27me3, transposons, and constitutive heterochromatin.</title>
        <authorList>
            <person name="Montgomery S.A."/>
            <person name="Tanizawa Y."/>
            <person name="Galik B."/>
            <person name="Wang N."/>
            <person name="Ito T."/>
            <person name="Mochizuki T."/>
            <person name="Akimcheva S."/>
            <person name="Bowman J."/>
            <person name="Cognat V."/>
            <person name="Drouard L."/>
            <person name="Ekker H."/>
            <person name="Houng S."/>
            <person name="Kohchi T."/>
            <person name="Lin S."/>
            <person name="Liu L.D."/>
            <person name="Nakamura Y."/>
            <person name="Valeeva L.R."/>
            <person name="Shakirov E.V."/>
            <person name="Shippen D.E."/>
            <person name="Wei W."/>
            <person name="Yagura M."/>
            <person name="Yamaoka S."/>
            <person name="Yamato K.T."/>
            <person name="Liu C."/>
            <person name="Berger F."/>
        </authorList>
    </citation>
    <scope>NUCLEOTIDE SEQUENCE [LARGE SCALE GENOMIC DNA]</scope>
    <source>
        <strain evidence="2">Tak-1</strain>
    </source>
</reference>